<proteinExistence type="predicted"/>
<evidence type="ECO:0000313" key="2">
    <source>
        <dbReference type="Proteomes" id="UP000231602"/>
    </source>
</evidence>
<accession>A0A2H0RC53</accession>
<reference evidence="1 2" key="1">
    <citation type="submission" date="2017-09" db="EMBL/GenBank/DDBJ databases">
        <title>Depth-based differentiation of microbial function through sediment-hosted aquifers and enrichment of novel symbionts in the deep terrestrial subsurface.</title>
        <authorList>
            <person name="Probst A.J."/>
            <person name="Ladd B."/>
            <person name="Jarett J.K."/>
            <person name="Geller-Mcgrath D.E."/>
            <person name="Sieber C.M."/>
            <person name="Emerson J.B."/>
            <person name="Anantharaman K."/>
            <person name="Thomas B.C."/>
            <person name="Malmstrom R."/>
            <person name="Stieglmeier M."/>
            <person name="Klingl A."/>
            <person name="Woyke T."/>
            <person name="Ryan C.M."/>
            <person name="Banfield J.F."/>
        </authorList>
    </citation>
    <scope>NUCLEOTIDE SEQUENCE [LARGE SCALE GENOMIC DNA]</scope>
    <source>
        <strain evidence="1">CG10_big_fil_rev_8_21_14_0_10_31_9</strain>
    </source>
</reference>
<organism evidence="1 2">
    <name type="scientific">Candidatus Wolfebacteria bacterium CG10_big_fil_rev_8_21_14_0_10_31_9</name>
    <dbReference type="NCBI Taxonomy" id="1975070"/>
    <lineage>
        <taxon>Bacteria</taxon>
        <taxon>Candidatus Wolfeibacteriota</taxon>
    </lineage>
</organism>
<protein>
    <submittedName>
        <fullName evidence="1">Uncharacterized protein</fullName>
    </submittedName>
</protein>
<dbReference type="AlphaFoldDB" id="A0A2H0RC53"/>
<feature type="non-terminal residue" evidence="1">
    <location>
        <position position="1"/>
    </location>
</feature>
<sequence>SLNPEKGFILTDIALPPEIQALRKEKLAGQKEAEKSVKKGAGYADTILAIIKRVKEELKTEISFKKAQEVYENQRGLETIGATGANVTFIATDIRNVLATLNIGGKK</sequence>
<dbReference type="Proteomes" id="UP000231602">
    <property type="component" value="Unassembled WGS sequence"/>
</dbReference>
<evidence type="ECO:0000313" key="1">
    <source>
        <dbReference type="EMBL" id="PIR44109.1"/>
    </source>
</evidence>
<comment type="caution">
    <text evidence="1">The sequence shown here is derived from an EMBL/GenBank/DDBJ whole genome shotgun (WGS) entry which is preliminary data.</text>
</comment>
<gene>
    <name evidence="1" type="ORF">COV23_01590</name>
</gene>
<dbReference type="EMBL" id="PCXV01000025">
    <property type="protein sequence ID" value="PIR44109.1"/>
    <property type="molecule type" value="Genomic_DNA"/>
</dbReference>
<name>A0A2H0RC53_9BACT</name>